<dbReference type="Pfam" id="PF00488">
    <property type="entry name" value="MutS_V"/>
    <property type="match status" value="1"/>
</dbReference>
<dbReference type="InterPro" id="IPR027417">
    <property type="entry name" value="P-loop_NTPase"/>
</dbReference>
<dbReference type="GO" id="GO:0005829">
    <property type="term" value="C:cytosol"/>
    <property type="evidence" value="ECO:0007669"/>
    <property type="project" value="TreeGrafter"/>
</dbReference>
<organism evidence="5 6">
    <name type="scientific">Parapedobacter pyrenivorans</name>
    <dbReference type="NCBI Taxonomy" id="1305674"/>
    <lineage>
        <taxon>Bacteria</taxon>
        <taxon>Pseudomonadati</taxon>
        <taxon>Bacteroidota</taxon>
        <taxon>Sphingobacteriia</taxon>
        <taxon>Sphingobacteriales</taxon>
        <taxon>Sphingobacteriaceae</taxon>
        <taxon>Parapedobacter</taxon>
    </lineage>
</organism>
<dbReference type="SUPFAM" id="SSF52540">
    <property type="entry name" value="P-loop containing nucleoside triphosphate hydrolases"/>
    <property type="match status" value="1"/>
</dbReference>
<dbReference type="SUPFAM" id="SSF48334">
    <property type="entry name" value="DNA repair protein MutS, domain III"/>
    <property type="match status" value="1"/>
</dbReference>
<keyword evidence="6" id="KW-1185">Reference proteome</keyword>
<name>A0A917M5Q9_9SPHI</name>
<dbReference type="GO" id="GO:0005524">
    <property type="term" value="F:ATP binding"/>
    <property type="evidence" value="ECO:0007669"/>
    <property type="project" value="UniProtKB-KW"/>
</dbReference>
<dbReference type="GO" id="GO:0030983">
    <property type="term" value="F:mismatched DNA binding"/>
    <property type="evidence" value="ECO:0007669"/>
    <property type="project" value="InterPro"/>
</dbReference>
<feature type="domain" description="DNA mismatch repair proteins mutS family" evidence="4">
    <location>
        <begin position="254"/>
        <end position="435"/>
    </location>
</feature>
<dbReference type="GO" id="GO:0006298">
    <property type="term" value="P:mismatch repair"/>
    <property type="evidence" value="ECO:0007669"/>
    <property type="project" value="InterPro"/>
</dbReference>
<dbReference type="SMART" id="SM00534">
    <property type="entry name" value="MUTSac"/>
    <property type="match status" value="1"/>
</dbReference>
<evidence type="ECO:0000259" key="4">
    <source>
        <dbReference type="SMART" id="SM00534"/>
    </source>
</evidence>
<gene>
    <name evidence="5" type="ORF">GCM10007415_08910</name>
</gene>
<dbReference type="InterPro" id="IPR036187">
    <property type="entry name" value="DNA_mismatch_repair_MutS_sf"/>
</dbReference>
<keyword evidence="1" id="KW-0547">Nucleotide-binding</keyword>
<evidence type="ECO:0000256" key="3">
    <source>
        <dbReference type="ARBA" id="ARBA00023125"/>
    </source>
</evidence>
<keyword evidence="3" id="KW-0238">DNA-binding</keyword>
<evidence type="ECO:0000313" key="6">
    <source>
        <dbReference type="Proteomes" id="UP000660862"/>
    </source>
</evidence>
<dbReference type="AlphaFoldDB" id="A0A917M5Q9"/>
<evidence type="ECO:0000256" key="2">
    <source>
        <dbReference type="ARBA" id="ARBA00022840"/>
    </source>
</evidence>
<dbReference type="InterPro" id="IPR000432">
    <property type="entry name" value="DNA_mismatch_repair_MutS_C"/>
</dbReference>
<reference evidence="5" key="1">
    <citation type="journal article" date="2014" name="Int. J. Syst. Evol. Microbiol.">
        <title>Complete genome sequence of Corynebacterium casei LMG S-19264T (=DSM 44701T), isolated from a smear-ripened cheese.</title>
        <authorList>
            <consortium name="US DOE Joint Genome Institute (JGI-PGF)"/>
            <person name="Walter F."/>
            <person name="Albersmeier A."/>
            <person name="Kalinowski J."/>
            <person name="Ruckert C."/>
        </authorList>
    </citation>
    <scope>NUCLEOTIDE SEQUENCE</scope>
    <source>
        <strain evidence="5">CGMCC 1.12195</strain>
    </source>
</reference>
<sequence>MGDFYLDKQTIADLQLFDDSKGSVFACFNQTITYGGEDALRDLFGKPLTDRDRLQKRTSTIRFLMDNVEELVFDKTAVDFVDYYLKRPDRPKSFSVYTGIRNAVLHFFSPNQAYYTKRRGIAELFDMLAFIAKLCEAYPPVADSPLLADLRESLGKLTRHPLLAVYVAMPQKRIKRYAVERMDFLLRKKYHEEALALLEKVYMLDAYYAIAKASKTMHLTFPEFHENESVVVEDVFHPLIGNPVANSLSLTGGQRVNFVTGANMSGKSTLMKAMGIAVYLAHLGFPVPAARMRTCILEGLVTTINLADNINEGYSHFYNEVKRVKLVAEQIRQSNRLLVIFDELFRGTNVKDAYDGSLRILQAFSGLNKGFFVISTHIVEVAHALASNEKIKFNYLPTHIADGKPVFDYRLREGITDDRIGLWILKNEGVFELLEGDLPTAIN</sequence>
<evidence type="ECO:0000256" key="1">
    <source>
        <dbReference type="ARBA" id="ARBA00022741"/>
    </source>
</evidence>
<dbReference type="RefSeq" id="WP_188504709.1">
    <property type="nucleotide sequence ID" value="NZ_BMER01000001.1"/>
</dbReference>
<dbReference type="PANTHER" id="PTHR11361:SF99">
    <property type="entry name" value="DNA MISMATCH REPAIR PROTEIN"/>
    <property type="match status" value="1"/>
</dbReference>
<dbReference type="InterPro" id="IPR045076">
    <property type="entry name" value="MutS"/>
</dbReference>
<dbReference type="Proteomes" id="UP000660862">
    <property type="component" value="Unassembled WGS sequence"/>
</dbReference>
<dbReference type="Gene3D" id="1.10.1420.10">
    <property type="match status" value="1"/>
</dbReference>
<evidence type="ECO:0000313" key="5">
    <source>
        <dbReference type="EMBL" id="GGG78996.1"/>
    </source>
</evidence>
<dbReference type="GO" id="GO:0140664">
    <property type="term" value="F:ATP-dependent DNA damage sensor activity"/>
    <property type="evidence" value="ECO:0007669"/>
    <property type="project" value="InterPro"/>
</dbReference>
<reference evidence="5" key="2">
    <citation type="submission" date="2020-09" db="EMBL/GenBank/DDBJ databases">
        <authorList>
            <person name="Sun Q."/>
            <person name="Zhou Y."/>
        </authorList>
    </citation>
    <scope>NUCLEOTIDE SEQUENCE</scope>
    <source>
        <strain evidence="5">CGMCC 1.12195</strain>
    </source>
</reference>
<keyword evidence="2" id="KW-0067">ATP-binding</keyword>
<dbReference type="EMBL" id="BMER01000001">
    <property type="protein sequence ID" value="GGG78996.1"/>
    <property type="molecule type" value="Genomic_DNA"/>
</dbReference>
<protein>
    <submittedName>
        <fullName evidence="5">DNA mismatch repair protein MutS</fullName>
    </submittedName>
</protein>
<proteinExistence type="predicted"/>
<accession>A0A917M5Q9</accession>
<comment type="caution">
    <text evidence="5">The sequence shown here is derived from an EMBL/GenBank/DDBJ whole genome shotgun (WGS) entry which is preliminary data.</text>
</comment>
<dbReference type="Gene3D" id="3.40.50.300">
    <property type="entry name" value="P-loop containing nucleotide triphosphate hydrolases"/>
    <property type="match status" value="1"/>
</dbReference>
<dbReference type="PANTHER" id="PTHR11361">
    <property type="entry name" value="DNA MISMATCH REPAIR PROTEIN MUTS FAMILY MEMBER"/>
    <property type="match status" value="1"/>
</dbReference>